<name>A0A6G1KGD7_9PLEO</name>
<protein>
    <submittedName>
        <fullName evidence="1">Uncharacterized protein</fullName>
    </submittedName>
</protein>
<organism evidence="1 2">
    <name type="scientific">Pleomassaria siparia CBS 279.74</name>
    <dbReference type="NCBI Taxonomy" id="1314801"/>
    <lineage>
        <taxon>Eukaryota</taxon>
        <taxon>Fungi</taxon>
        <taxon>Dikarya</taxon>
        <taxon>Ascomycota</taxon>
        <taxon>Pezizomycotina</taxon>
        <taxon>Dothideomycetes</taxon>
        <taxon>Pleosporomycetidae</taxon>
        <taxon>Pleosporales</taxon>
        <taxon>Pleomassariaceae</taxon>
        <taxon>Pleomassaria</taxon>
    </lineage>
</organism>
<proteinExistence type="predicted"/>
<dbReference type="Proteomes" id="UP000799428">
    <property type="component" value="Unassembled WGS sequence"/>
</dbReference>
<accession>A0A6G1KGD7</accession>
<keyword evidence="2" id="KW-1185">Reference proteome</keyword>
<gene>
    <name evidence="1" type="ORF">K504DRAFT_452226</name>
</gene>
<evidence type="ECO:0000313" key="2">
    <source>
        <dbReference type="Proteomes" id="UP000799428"/>
    </source>
</evidence>
<dbReference type="AlphaFoldDB" id="A0A6G1KGD7"/>
<reference evidence="1" key="1">
    <citation type="journal article" date="2020" name="Stud. Mycol.">
        <title>101 Dothideomycetes genomes: a test case for predicting lifestyles and emergence of pathogens.</title>
        <authorList>
            <person name="Haridas S."/>
            <person name="Albert R."/>
            <person name="Binder M."/>
            <person name="Bloem J."/>
            <person name="Labutti K."/>
            <person name="Salamov A."/>
            <person name="Andreopoulos B."/>
            <person name="Baker S."/>
            <person name="Barry K."/>
            <person name="Bills G."/>
            <person name="Bluhm B."/>
            <person name="Cannon C."/>
            <person name="Castanera R."/>
            <person name="Culley D."/>
            <person name="Daum C."/>
            <person name="Ezra D."/>
            <person name="Gonzalez J."/>
            <person name="Henrissat B."/>
            <person name="Kuo A."/>
            <person name="Liang C."/>
            <person name="Lipzen A."/>
            <person name="Lutzoni F."/>
            <person name="Magnuson J."/>
            <person name="Mondo S."/>
            <person name="Nolan M."/>
            <person name="Ohm R."/>
            <person name="Pangilinan J."/>
            <person name="Park H.-J."/>
            <person name="Ramirez L."/>
            <person name="Alfaro M."/>
            <person name="Sun H."/>
            <person name="Tritt A."/>
            <person name="Yoshinaga Y."/>
            <person name="Zwiers L.-H."/>
            <person name="Turgeon B."/>
            <person name="Goodwin S."/>
            <person name="Spatafora J."/>
            <person name="Crous P."/>
            <person name="Grigoriev I."/>
        </authorList>
    </citation>
    <scope>NUCLEOTIDE SEQUENCE</scope>
    <source>
        <strain evidence="1">CBS 279.74</strain>
    </source>
</reference>
<evidence type="ECO:0000313" key="1">
    <source>
        <dbReference type="EMBL" id="KAF2711966.1"/>
    </source>
</evidence>
<sequence>MQGKIKHSSLDFNAFYYKVNSITKEDNNFRQFCNAVCKGDVAKRETISCKLHPKLLGKALVPLPYTLPPISADTLKTPTYYSKLPKSTTATYYLSLLPTSCLILRGARQRCCTSTRRARSNAQSIALGRGVDSLSIGQAIELSREKGCKGEHYPKDYATENNLCLL</sequence>
<dbReference type="EMBL" id="MU005766">
    <property type="protein sequence ID" value="KAF2711966.1"/>
    <property type="molecule type" value="Genomic_DNA"/>
</dbReference>